<dbReference type="EMBL" id="UGUA01000001">
    <property type="protein sequence ID" value="SUC33845.1"/>
    <property type="molecule type" value="Genomic_DNA"/>
</dbReference>
<proteinExistence type="predicted"/>
<dbReference type="AlphaFoldDB" id="A0A379FYR6"/>
<dbReference type="Proteomes" id="UP000255129">
    <property type="component" value="Unassembled WGS sequence"/>
</dbReference>
<evidence type="ECO:0000313" key="1">
    <source>
        <dbReference type="EMBL" id="SUC33845.1"/>
    </source>
</evidence>
<organism evidence="1 2">
    <name type="scientific">Providencia rustigianii</name>
    <dbReference type="NCBI Taxonomy" id="158850"/>
    <lineage>
        <taxon>Bacteria</taxon>
        <taxon>Pseudomonadati</taxon>
        <taxon>Pseudomonadota</taxon>
        <taxon>Gammaproteobacteria</taxon>
        <taxon>Enterobacterales</taxon>
        <taxon>Morganellaceae</taxon>
        <taxon>Providencia</taxon>
    </lineage>
</organism>
<dbReference type="RefSeq" id="WP_011039725.1">
    <property type="nucleotide sequence ID" value="NZ_UGUA01000001.1"/>
</dbReference>
<sequence length="120" mass="13392">MTMKNELSAIVTEQARSEGITETMLIERWVMLGKLAEENPDMLAGDLISYLSTGTYPSTAVEDAPLPAGGEIEYESQNVRMMMKVLIYKLNRLAPNNDKSVQAMGLMKRLGMYSITDVLR</sequence>
<accession>A0A379FYR6</accession>
<dbReference type="GeneID" id="89492269"/>
<protein>
    <submittedName>
        <fullName evidence="1">Uncharacterized protein</fullName>
    </submittedName>
</protein>
<gene>
    <name evidence="1" type="ORF">NCTC12026_00166</name>
</gene>
<name>A0A379FYR6_9GAMM</name>
<reference evidence="1 2" key="1">
    <citation type="submission" date="2018-06" db="EMBL/GenBank/DDBJ databases">
        <authorList>
            <consortium name="Pathogen Informatics"/>
            <person name="Doyle S."/>
        </authorList>
    </citation>
    <scope>NUCLEOTIDE SEQUENCE [LARGE SCALE GENOMIC DNA]</scope>
    <source>
        <strain evidence="1 2">NCTC12026</strain>
    </source>
</reference>
<evidence type="ECO:0000313" key="2">
    <source>
        <dbReference type="Proteomes" id="UP000255129"/>
    </source>
</evidence>